<proteinExistence type="predicted"/>
<comment type="caution">
    <text evidence="2">The sequence shown here is derived from an EMBL/GenBank/DDBJ whole genome shotgun (WGS) entry which is preliminary data.</text>
</comment>
<dbReference type="AlphaFoldDB" id="A0A9P8Q4N0"/>
<feature type="region of interest" description="Disordered" evidence="1">
    <location>
        <begin position="54"/>
        <end position="75"/>
    </location>
</feature>
<gene>
    <name evidence="2" type="ORF">WICPIJ_006006</name>
</gene>
<accession>A0A9P8Q4N0</accession>
<reference evidence="2" key="2">
    <citation type="submission" date="2021-01" db="EMBL/GenBank/DDBJ databases">
        <authorList>
            <person name="Schikora-Tamarit M.A."/>
        </authorList>
    </citation>
    <scope>NUCLEOTIDE SEQUENCE</scope>
    <source>
        <strain evidence="2">CBS2887</strain>
    </source>
</reference>
<protein>
    <submittedName>
        <fullName evidence="2">Uncharacterized protein</fullName>
    </submittedName>
</protein>
<feature type="compositionally biased region" description="Basic and acidic residues" evidence="1">
    <location>
        <begin position="66"/>
        <end position="75"/>
    </location>
</feature>
<feature type="region of interest" description="Disordered" evidence="1">
    <location>
        <begin position="342"/>
        <end position="368"/>
    </location>
</feature>
<dbReference type="Proteomes" id="UP000774326">
    <property type="component" value="Unassembled WGS sequence"/>
</dbReference>
<dbReference type="OrthoDB" id="10662171at2759"/>
<name>A0A9P8Q4N0_WICPI</name>
<evidence type="ECO:0000313" key="2">
    <source>
        <dbReference type="EMBL" id="KAH3683037.1"/>
    </source>
</evidence>
<keyword evidence="3" id="KW-1185">Reference proteome</keyword>
<feature type="region of interest" description="Disordered" evidence="1">
    <location>
        <begin position="131"/>
        <end position="154"/>
    </location>
</feature>
<feature type="compositionally biased region" description="Polar residues" evidence="1">
    <location>
        <begin position="342"/>
        <end position="357"/>
    </location>
</feature>
<reference evidence="2" key="1">
    <citation type="journal article" date="2021" name="Open Biol.">
        <title>Shared evolutionary footprints suggest mitochondrial oxidative damage underlies multiple complex I losses in fungi.</title>
        <authorList>
            <person name="Schikora-Tamarit M.A."/>
            <person name="Marcet-Houben M."/>
            <person name="Nosek J."/>
            <person name="Gabaldon T."/>
        </authorList>
    </citation>
    <scope>NUCLEOTIDE SEQUENCE</scope>
    <source>
        <strain evidence="2">CBS2887</strain>
    </source>
</reference>
<evidence type="ECO:0000313" key="3">
    <source>
        <dbReference type="Proteomes" id="UP000774326"/>
    </source>
</evidence>
<organism evidence="2 3">
    <name type="scientific">Wickerhamomyces pijperi</name>
    <name type="common">Yeast</name>
    <name type="synonym">Pichia pijperi</name>
    <dbReference type="NCBI Taxonomy" id="599730"/>
    <lineage>
        <taxon>Eukaryota</taxon>
        <taxon>Fungi</taxon>
        <taxon>Dikarya</taxon>
        <taxon>Ascomycota</taxon>
        <taxon>Saccharomycotina</taxon>
        <taxon>Saccharomycetes</taxon>
        <taxon>Phaffomycetales</taxon>
        <taxon>Wickerhamomycetaceae</taxon>
        <taxon>Wickerhamomyces</taxon>
    </lineage>
</organism>
<evidence type="ECO:0000256" key="1">
    <source>
        <dbReference type="SAM" id="MobiDB-lite"/>
    </source>
</evidence>
<dbReference type="EMBL" id="JAEUBG010003278">
    <property type="protein sequence ID" value="KAH3683037.1"/>
    <property type="molecule type" value="Genomic_DNA"/>
</dbReference>
<sequence length="368" mass="40643">MSAVQSPNFSYLASLRSHLGYKKSTRGKTSGGSLELDLISSNDNVLSPDEEFMSYTHPLKPQSRSRYREADKPSVKDPKLIQAPTNASQVQPNQASSNVPVVKFSTEPGFKHSNNVTNVPNSSITPILKHNKTASTRRTTPPKPKTQSGSVVKFSQPPNLNVLIKRGKFKGIYDDRQSKCIYNHLLPAHASSSFNHSRCVCKSVPIVQSPLKITYTASNVTKKLNSVPNSAHKFAAEDGTVPGRFRTGHLLTRVKQRLTESRVMGSDYEHFIFEKMPRNIKKTPSFNNMRSFRSNTTSLAKPIHEEGNDNDSLISDIEDAETVISELTEDFSTLTTAFTNLTEEVGSPENSSANSTEKSTRGTKILAL</sequence>